<gene>
    <name evidence="2" type="ORF">GCU69_15990</name>
</gene>
<dbReference type="Pfam" id="PF03995">
    <property type="entry name" value="Inhibitor_I36"/>
    <property type="match status" value="1"/>
</dbReference>
<feature type="chain" id="PRO_5046771568" description="Peptidase inhibitor family I36" evidence="1">
    <location>
        <begin position="34"/>
        <end position="187"/>
    </location>
</feature>
<protein>
    <recommendedName>
        <fullName evidence="4">Peptidase inhibitor family I36</fullName>
    </recommendedName>
</protein>
<accession>A0ABQ7FH19</accession>
<keyword evidence="1" id="KW-0732">Signal</keyword>
<dbReference type="Proteomes" id="UP000621266">
    <property type="component" value="Unassembled WGS sequence"/>
</dbReference>
<keyword evidence="3" id="KW-1185">Reference proteome</keyword>
<reference evidence="2 3" key="1">
    <citation type="submission" date="2019-10" db="EMBL/GenBank/DDBJ databases">
        <title>Streptomyces tenebrisbrunneis sp.nov., an endogenous actinomycete isolated from of Lycium ruthenicum.</title>
        <authorList>
            <person name="Ma L."/>
        </authorList>
    </citation>
    <scope>NUCLEOTIDE SEQUENCE [LARGE SCALE GENOMIC DNA]</scope>
    <source>
        <strain evidence="2 3">TRM 66187</strain>
    </source>
</reference>
<sequence length="187" mass="19587">MANSDKWRRALRRTVAALGGAGVLMSGMGTATAAEPDTGAARADGGAPYCVLQPDGGERCYADEGAAFRAAAELGTGRPGTGVLNKGDCPDKYLCLWDDANFVTSKGMRKYVTAGTHFLSSDNADDWANSVFNNRKDPVGLVDSDCHIGGADYITYILPGGHSVDQLSNTNHPCGGSWNNKIDAVVL</sequence>
<comment type="caution">
    <text evidence="2">The sequence shown here is derived from an EMBL/GenBank/DDBJ whole genome shotgun (WGS) entry which is preliminary data.</text>
</comment>
<evidence type="ECO:0008006" key="4">
    <source>
        <dbReference type="Google" id="ProtNLM"/>
    </source>
</evidence>
<evidence type="ECO:0000256" key="1">
    <source>
        <dbReference type="SAM" id="SignalP"/>
    </source>
</evidence>
<dbReference type="RefSeq" id="WP_156206397.1">
    <property type="nucleotide sequence ID" value="NZ_WHPN01000290.1"/>
</dbReference>
<organism evidence="2 3">
    <name type="scientific">Streptomyces lycii</name>
    <dbReference type="NCBI Taxonomy" id="2654337"/>
    <lineage>
        <taxon>Bacteria</taxon>
        <taxon>Bacillati</taxon>
        <taxon>Actinomycetota</taxon>
        <taxon>Actinomycetes</taxon>
        <taxon>Kitasatosporales</taxon>
        <taxon>Streptomycetaceae</taxon>
        <taxon>Streptomyces</taxon>
    </lineage>
</organism>
<proteinExistence type="predicted"/>
<evidence type="ECO:0000313" key="2">
    <source>
        <dbReference type="EMBL" id="KAF4408120.1"/>
    </source>
</evidence>
<feature type="signal peptide" evidence="1">
    <location>
        <begin position="1"/>
        <end position="33"/>
    </location>
</feature>
<dbReference type="EMBL" id="WHPN01000290">
    <property type="protein sequence ID" value="KAF4408120.1"/>
    <property type="molecule type" value="Genomic_DNA"/>
</dbReference>
<evidence type="ECO:0000313" key="3">
    <source>
        <dbReference type="Proteomes" id="UP000621266"/>
    </source>
</evidence>
<name>A0ABQ7FH19_9ACTN</name>